<dbReference type="EMBL" id="LK933105">
    <property type="protein sequence ID" value="CDT31254.1"/>
    <property type="molecule type" value="Genomic_DNA"/>
</dbReference>
<dbReference type="GeneID" id="66353172"/>
<dbReference type="EMBL" id="LK932479">
    <property type="protein sequence ID" value="CDS83976.1"/>
    <property type="molecule type" value="Genomic_DNA"/>
</dbReference>
<dbReference type="Pfam" id="PF08241">
    <property type="entry name" value="Methyltransf_11"/>
    <property type="match status" value="1"/>
</dbReference>
<keyword evidence="1 3" id="KW-0808">Transferase</keyword>
<dbReference type="PANTHER" id="PTHR44068">
    <property type="entry name" value="ZGC:194242"/>
    <property type="match status" value="1"/>
</dbReference>
<evidence type="ECO:0000313" key="7">
    <source>
        <dbReference type="EMBL" id="SJS08902.1"/>
    </source>
</evidence>
<dbReference type="AlphaFoldDB" id="A0A031WFE5"/>
<dbReference type="EMBL" id="FUPS01000003">
    <property type="protein sequence ID" value="SJS08902.1"/>
    <property type="molecule type" value="Genomic_DNA"/>
</dbReference>
<feature type="domain" description="Methyltransferase type 11" evidence="2">
    <location>
        <begin position="43"/>
        <end position="140"/>
    </location>
</feature>
<accession>A0A031WFE5</accession>
<evidence type="ECO:0000313" key="10">
    <source>
        <dbReference type="Proteomes" id="UP000372533"/>
    </source>
</evidence>
<dbReference type="Proteomes" id="UP000189137">
    <property type="component" value="Unassembled WGS sequence"/>
</dbReference>
<reference evidence="7 9" key="2">
    <citation type="submission" date="2017-02" db="EMBL/GenBank/DDBJ databases">
        <authorList>
            <consortium name="Pathogen Informatics"/>
        </authorList>
    </citation>
    <scope>NUCLEOTIDE SEQUENCE [LARGE SCALE GENOMIC DNA]</scope>
    <source>
        <strain evidence="10">tl291</strain>
        <strain evidence="8">Tl291</strain>
        <strain evidence="7 9">VRECD0157</strain>
    </source>
</reference>
<evidence type="ECO:0000259" key="2">
    <source>
        <dbReference type="Pfam" id="PF08241"/>
    </source>
</evidence>
<dbReference type="GO" id="GO:0008757">
    <property type="term" value="F:S-adenosylmethionine-dependent methyltransferase activity"/>
    <property type="evidence" value="ECO:0007669"/>
    <property type="project" value="InterPro"/>
</dbReference>
<dbReference type="EMBL" id="CAAJVP010000007">
    <property type="protein sequence ID" value="VHY06189.1"/>
    <property type="molecule type" value="Genomic_DNA"/>
</dbReference>
<gene>
    <name evidence="7" type="primary">rebM</name>
    <name evidence="5" type="ORF">BN1095_430004</name>
    <name evidence="3" type="ORF">BN1096_290004</name>
    <name evidence="4" type="ORF">BN1097_290005</name>
    <name evidence="6" type="ORF">KRM00_003569</name>
    <name evidence="8" type="ORF">SAMEA1402366_01815</name>
    <name evidence="7" type="ORF">SAMEA3375112_01240</name>
</gene>
<dbReference type="InterPro" id="IPR013216">
    <property type="entry name" value="Methyltransf_11"/>
</dbReference>
<dbReference type="EMBL" id="DAEPXK010000057">
    <property type="protein sequence ID" value="HBH1544026.1"/>
    <property type="molecule type" value="Genomic_DNA"/>
</dbReference>
<dbReference type="KEGG" id="pdf:CD630DERM_06730"/>
<dbReference type="EC" id="2.1.1.-" evidence="7 8"/>
<evidence type="ECO:0000256" key="1">
    <source>
        <dbReference type="ARBA" id="ARBA00022679"/>
    </source>
</evidence>
<dbReference type="Proteomes" id="UP000878956">
    <property type="component" value="Unassembled WGS sequence"/>
</dbReference>
<name>A0A031WFE5_CLODI</name>
<evidence type="ECO:0000313" key="5">
    <source>
        <dbReference type="EMBL" id="CDT31254.1"/>
    </source>
</evidence>
<evidence type="ECO:0000313" key="4">
    <source>
        <dbReference type="EMBL" id="CDS84428.1"/>
    </source>
</evidence>
<dbReference type="PATRIC" id="fig|1496.1373.peg.3427"/>
<dbReference type="GO" id="GO:0032259">
    <property type="term" value="P:methylation"/>
    <property type="evidence" value="ECO:0007669"/>
    <property type="project" value="UniProtKB-KW"/>
</dbReference>
<sequence length="235" mass="27277">MIFTKSNKYDKDFLMKNMMGPNCIKILEELTSKIKLEKGMRILDLGCGKGISSIFLAKEFDATVFATDLWIEPTENYKRFKEFKLDDKIFPIQAEAHELPYAEGFFDAVISIDSYHYFGNKEGFLDNHISPLVKEGGILAMAMPGLKEDFVDCIPDELIPFWQDNMNFHSITWWNKLWSESESVIVEKCEALNCHDEAWKDWINCDNSYAINDKKMMEVENGKYFNTISLIARTK</sequence>
<dbReference type="SUPFAM" id="SSF53335">
    <property type="entry name" value="S-adenosyl-L-methionine-dependent methyltransferases"/>
    <property type="match status" value="1"/>
</dbReference>
<dbReference type="InterPro" id="IPR029063">
    <property type="entry name" value="SAM-dependent_MTases_sf"/>
</dbReference>
<evidence type="ECO:0000313" key="9">
    <source>
        <dbReference type="Proteomes" id="UP000189137"/>
    </source>
</evidence>
<reference evidence="6" key="4">
    <citation type="submission" date="2021-06" db="EMBL/GenBank/DDBJ databases">
        <authorList>
            <consortium name="NCBI Pathogen Detection Project"/>
        </authorList>
    </citation>
    <scope>NUCLEOTIDE SEQUENCE</scope>
    <source>
        <strain evidence="6">HN1000</strain>
    </source>
</reference>
<reference evidence="3" key="1">
    <citation type="submission" date="2014-07" db="EMBL/GenBank/DDBJ databases">
        <authorList>
            <person name="Monot Marc"/>
        </authorList>
    </citation>
    <scope>NUCLEOTIDE SEQUENCE</scope>
    <source>
        <strain evidence="5">7032989</strain>
        <strain evidence="4">7032994</strain>
    </source>
</reference>
<dbReference type="OMA" id="FAADLWI"/>
<evidence type="ECO:0000313" key="8">
    <source>
        <dbReference type="EMBL" id="VHY06189.1"/>
    </source>
</evidence>
<dbReference type="CDD" id="cd02440">
    <property type="entry name" value="AdoMet_MTases"/>
    <property type="match status" value="1"/>
</dbReference>
<evidence type="ECO:0000313" key="6">
    <source>
        <dbReference type="EMBL" id="HBH1544026.1"/>
    </source>
</evidence>
<dbReference type="Proteomes" id="UP000372533">
    <property type="component" value="Unassembled WGS sequence"/>
</dbReference>
<dbReference type="Gene3D" id="3.40.50.150">
    <property type="entry name" value="Vaccinia Virus protein VP39"/>
    <property type="match status" value="1"/>
</dbReference>
<dbReference type="InterPro" id="IPR050447">
    <property type="entry name" value="Erg6_SMT_methyltransf"/>
</dbReference>
<keyword evidence="3" id="KW-0489">Methyltransferase</keyword>
<reference evidence="6" key="3">
    <citation type="journal article" date="2018" name="Genome Biol.">
        <title>SKESA: strategic k-mer extension for scrupulous assemblies.</title>
        <authorList>
            <person name="Souvorov A."/>
            <person name="Agarwala R."/>
            <person name="Lipman D.J."/>
        </authorList>
    </citation>
    <scope>NUCLEOTIDE SEQUENCE</scope>
    <source>
        <strain evidence="6">HN1000</strain>
    </source>
</reference>
<protein>
    <submittedName>
        <fullName evidence="6 8">Methyltransferase</fullName>
        <ecNumber evidence="7 8">2.1.1.-</ecNumber>
    </submittedName>
    <submittedName>
        <fullName evidence="3">Putative methyltransferase</fullName>
    </submittedName>
    <submittedName>
        <fullName evidence="7">Rebeccamycin O-methyltransferase</fullName>
    </submittedName>
</protein>
<dbReference type="RefSeq" id="WP_003439170.1">
    <property type="nucleotide sequence ID" value="NZ_AP031492.1"/>
</dbReference>
<proteinExistence type="predicted"/>
<dbReference type="EMBL" id="LK932364">
    <property type="protein sequence ID" value="CDS84428.1"/>
    <property type="molecule type" value="Genomic_DNA"/>
</dbReference>
<dbReference type="PANTHER" id="PTHR44068:SF11">
    <property type="entry name" value="GERANYL DIPHOSPHATE 2-C-METHYLTRANSFERASE"/>
    <property type="match status" value="1"/>
</dbReference>
<organism evidence="3">
    <name type="scientific">Clostridioides difficile</name>
    <name type="common">Peptoclostridium difficile</name>
    <dbReference type="NCBI Taxonomy" id="1496"/>
    <lineage>
        <taxon>Bacteria</taxon>
        <taxon>Bacillati</taxon>
        <taxon>Bacillota</taxon>
        <taxon>Clostridia</taxon>
        <taxon>Peptostreptococcales</taxon>
        <taxon>Peptostreptococcaceae</taxon>
        <taxon>Clostridioides</taxon>
    </lineage>
</organism>
<evidence type="ECO:0000313" key="3">
    <source>
        <dbReference type="EMBL" id="CDS83976.1"/>
    </source>
</evidence>